<feature type="domain" description="PDZ" evidence="7">
    <location>
        <begin position="292"/>
        <end position="390"/>
    </location>
</feature>
<accession>A0A7V9Z9Q9</accession>
<dbReference type="Gene3D" id="2.30.42.10">
    <property type="match status" value="1"/>
</dbReference>
<dbReference type="PROSITE" id="PS50106">
    <property type="entry name" value="PDZ"/>
    <property type="match status" value="1"/>
</dbReference>
<feature type="compositionally biased region" description="Polar residues" evidence="5">
    <location>
        <begin position="62"/>
        <end position="79"/>
    </location>
</feature>
<proteinExistence type="inferred from homology"/>
<evidence type="ECO:0000313" key="9">
    <source>
        <dbReference type="Proteomes" id="UP000523087"/>
    </source>
</evidence>
<dbReference type="EMBL" id="JACDUT010000015">
    <property type="protein sequence ID" value="MBA2876665.1"/>
    <property type="molecule type" value="Genomic_DNA"/>
</dbReference>
<dbReference type="Pfam" id="PF13180">
    <property type="entry name" value="PDZ_2"/>
    <property type="match status" value="1"/>
</dbReference>
<dbReference type="InterPro" id="IPR009003">
    <property type="entry name" value="Peptidase_S1_PA"/>
</dbReference>
<feature type="transmembrane region" description="Helical" evidence="6">
    <location>
        <begin position="21"/>
        <end position="43"/>
    </location>
</feature>
<protein>
    <submittedName>
        <fullName evidence="8">Serine protease Do</fullName>
        <ecNumber evidence="8">3.4.21.107</ecNumber>
    </submittedName>
</protein>
<evidence type="ECO:0000256" key="1">
    <source>
        <dbReference type="ARBA" id="ARBA00010541"/>
    </source>
</evidence>
<dbReference type="InterPro" id="IPR051201">
    <property type="entry name" value="Chloro_Bact_Ser_Proteases"/>
</dbReference>
<dbReference type="PANTHER" id="PTHR43343">
    <property type="entry name" value="PEPTIDASE S12"/>
    <property type="match status" value="1"/>
</dbReference>
<evidence type="ECO:0000259" key="7">
    <source>
        <dbReference type="PROSITE" id="PS50106"/>
    </source>
</evidence>
<dbReference type="SUPFAM" id="SSF50156">
    <property type="entry name" value="PDZ domain-like"/>
    <property type="match status" value="1"/>
</dbReference>
<evidence type="ECO:0000256" key="2">
    <source>
        <dbReference type="ARBA" id="ARBA00022670"/>
    </source>
</evidence>
<evidence type="ECO:0000256" key="4">
    <source>
        <dbReference type="ARBA" id="ARBA00022825"/>
    </source>
</evidence>
<keyword evidence="6" id="KW-0812">Transmembrane</keyword>
<dbReference type="InterPro" id="IPR001478">
    <property type="entry name" value="PDZ"/>
</dbReference>
<keyword evidence="6" id="KW-1133">Transmembrane helix</keyword>
<dbReference type="GO" id="GO:0004252">
    <property type="term" value="F:serine-type endopeptidase activity"/>
    <property type="evidence" value="ECO:0007669"/>
    <property type="project" value="InterPro"/>
</dbReference>
<evidence type="ECO:0000256" key="6">
    <source>
        <dbReference type="SAM" id="Phobius"/>
    </source>
</evidence>
<reference evidence="8 9" key="1">
    <citation type="submission" date="2020-07" db="EMBL/GenBank/DDBJ databases">
        <title>Genomic Encyclopedia of Type Strains, Phase IV (KMG-IV): sequencing the most valuable type-strain genomes for metagenomic binning, comparative biology and taxonomic classification.</title>
        <authorList>
            <person name="Goeker M."/>
        </authorList>
    </citation>
    <scope>NUCLEOTIDE SEQUENCE [LARGE SCALE GENOMIC DNA]</scope>
    <source>
        <strain evidence="8 9">DSM 15730</strain>
    </source>
</reference>
<dbReference type="Pfam" id="PF13365">
    <property type="entry name" value="Trypsin_2"/>
    <property type="match status" value="1"/>
</dbReference>
<dbReference type="SUPFAM" id="SSF50494">
    <property type="entry name" value="Trypsin-like serine proteases"/>
    <property type="match status" value="1"/>
</dbReference>
<dbReference type="Gene3D" id="2.40.10.10">
    <property type="entry name" value="Trypsin-like serine proteases"/>
    <property type="match status" value="2"/>
</dbReference>
<keyword evidence="6" id="KW-0472">Membrane</keyword>
<dbReference type="InterPro" id="IPR036034">
    <property type="entry name" value="PDZ_sf"/>
</dbReference>
<dbReference type="EC" id="3.4.21.107" evidence="8"/>
<keyword evidence="2 8" id="KW-0645">Protease</keyword>
<evidence type="ECO:0000256" key="5">
    <source>
        <dbReference type="SAM" id="MobiDB-lite"/>
    </source>
</evidence>
<dbReference type="RefSeq" id="WP_181557338.1">
    <property type="nucleotide sequence ID" value="NZ_JACDUT010000015.1"/>
</dbReference>
<keyword evidence="9" id="KW-1185">Reference proteome</keyword>
<dbReference type="InterPro" id="IPR001940">
    <property type="entry name" value="Peptidase_S1C"/>
</dbReference>
<sequence length="407" mass="43071">MDIQPYEMNHQPKKRSFFPSLFASVTGAVLGSIATLYLAPILGIHGITPSTQSVENKKTAVVEQSATSNNTLPLQPTSSSSNSMINAIENVTEAVVGVVNIQQQTNFYSNYSQDQEAGTGSGVIFKKSGNDAYIVTNNHVIEGANKVEVSLANGERVTADIVGTDPLTDLAVLKINGQHVKKVASFGDSSKLRIGEQVAAIGNPLGLDLSRTVTEGIVSGKRTISVSTSAGEWDLNVIQTDAAINPGNSGGALINSAGQVVGINSLKISEEGVEGLGFAIPSQDVKPIVEELLQYGKVKRPYLGVGLQDVSDFPSTIRLEQLNLPKDVTEGVVITAVEPSSPAAEAGLQAKDVIIAVDGTKIDSVSTLRKYLYTQTKVGEQVNIELLRDGKKINVSLKLSERGESQQ</sequence>
<gene>
    <name evidence="8" type="ORF">HNR31_003483</name>
</gene>
<comment type="caution">
    <text evidence="8">The sequence shown here is derived from an EMBL/GenBank/DDBJ whole genome shotgun (WGS) entry which is preliminary data.</text>
</comment>
<dbReference type="SMART" id="SM00228">
    <property type="entry name" value="PDZ"/>
    <property type="match status" value="1"/>
</dbReference>
<comment type="similarity">
    <text evidence="1">Belongs to the peptidase S1C family.</text>
</comment>
<dbReference type="PANTHER" id="PTHR43343:SF3">
    <property type="entry name" value="PROTEASE DO-LIKE 8, CHLOROPLASTIC"/>
    <property type="match status" value="1"/>
</dbReference>
<evidence type="ECO:0000256" key="3">
    <source>
        <dbReference type="ARBA" id="ARBA00022801"/>
    </source>
</evidence>
<dbReference type="PRINTS" id="PR00834">
    <property type="entry name" value="PROTEASES2C"/>
</dbReference>
<dbReference type="AlphaFoldDB" id="A0A7V9Z9Q9"/>
<feature type="region of interest" description="Disordered" evidence="5">
    <location>
        <begin position="58"/>
        <end position="79"/>
    </location>
</feature>
<evidence type="ECO:0000313" key="8">
    <source>
        <dbReference type="EMBL" id="MBA2876665.1"/>
    </source>
</evidence>
<dbReference type="InterPro" id="IPR043504">
    <property type="entry name" value="Peptidase_S1_PA_chymotrypsin"/>
</dbReference>
<keyword evidence="3 8" id="KW-0378">Hydrolase</keyword>
<name>A0A7V9Z9Q9_9BACL</name>
<dbReference type="GO" id="GO:0006508">
    <property type="term" value="P:proteolysis"/>
    <property type="evidence" value="ECO:0007669"/>
    <property type="project" value="UniProtKB-KW"/>
</dbReference>
<keyword evidence="4" id="KW-0720">Serine protease</keyword>
<organism evidence="8 9">
    <name type="scientific">Thermaerobacillus caldiproteolyticus</name>
    <dbReference type="NCBI Taxonomy" id="247480"/>
    <lineage>
        <taxon>Bacteria</taxon>
        <taxon>Bacillati</taxon>
        <taxon>Bacillota</taxon>
        <taxon>Bacilli</taxon>
        <taxon>Bacillales</taxon>
        <taxon>Anoxybacillaceae</taxon>
        <taxon>Thermaerobacillus</taxon>
    </lineage>
</organism>
<dbReference type="Proteomes" id="UP000523087">
    <property type="component" value="Unassembled WGS sequence"/>
</dbReference>